<proteinExistence type="inferred from homology"/>
<keyword evidence="7" id="KW-1185">Reference proteome</keyword>
<evidence type="ECO:0000256" key="2">
    <source>
        <dbReference type="ARBA" id="ARBA00022630"/>
    </source>
</evidence>
<dbReference type="GO" id="GO:0004174">
    <property type="term" value="F:electron-transferring-flavoprotein dehydrogenase activity"/>
    <property type="evidence" value="ECO:0007669"/>
    <property type="project" value="TreeGrafter"/>
</dbReference>
<accession>A0A1E3PX93</accession>
<dbReference type="InterPro" id="IPR036188">
    <property type="entry name" value="FAD/NAD-bd_sf"/>
</dbReference>
<dbReference type="PANTHER" id="PTHR43735:SF3">
    <property type="entry name" value="FERROPTOSIS SUPPRESSOR PROTEIN 1"/>
    <property type="match status" value="1"/>
</dbReference>
<protein>
    <recommendedName>
        <fullName evidence="5">FAD/NAD(P)-binding domain-containing protein</fullName>
    </recommendedName>
</protein>
<dbReference type="SUPFAM" id="SSF51905">
    <property type="entry name" value="FAD/NAD(P)-binding domain"/>
    <property type="match status" value="2"/>
</dbReference>
<evidence type="ECO:0000256" key="1">
    <source>
        <dbReference type="ARBA" id="ARBA00006442"/>
    </source>
</evidence>
<dbReference type="STRING" id="675824.A0A1E3PX93"/>
<dbReference type="PRINTS" id="PR00411">
    <property type="entry name" value="PNDRDTASEI"/>
</dbReference>
<dbReference type="EMBL" id="KV454302">
    <property type="protein sequence ID" value="ODQ69908.1"/>
    <property type="molecule type" value="Genomic_DNA"/>
</dbReference>
<evidence type="ECO:0000313" key="6">
    <source>
        <dbReference type="EMBL" id="ODQ69908.1"/>
    </source>
</evidence>
<dbReference type="PANTHER" id="PTHR43735">
    <property type="entry name" value="APOPTOSIS-INDUCING FACTOR 1"/>
    <property type="match status" value="1"/>
</dbReference>
<dbReference type="PRINTS" id="PR00368">
    <property type="entry name" value="FADPNR"/>
</dbReference>
<dbReference type="GO" id="GO:0050660">
    <property type="term" value="F:flavin adenine dinucleotide binding"/>
    <property type="evidence" value="ECO:0007669"/>
    <property type="project" value="TreeGrafter"/>
</dbReference>
<keyword evidence="4" id="KW-0560">Oxidoreductase</keyword>
<dbReference type="Gene3D" id="3.50.50.100">
    <property type="match status" value="1"/>
</dbReference>
<evidence type="ECO:0000313" key="7">
    <source>
        <dbReference type="Proteomes" id="UP000094385"/>
    </source>
</evidence>
<feature type="domain" description="FAD/NAD(P)-binding" evidence="5">
    <location>
        <begin position="85"/>
        <end position="294"/>
    </location>
</feature>
<dbReference type="Proteomes" id="UP000094385">
    <property type="component" value="Unassembled WGS sequence"/>
</dbReference>
<dbReference type="OrthoDB" id="202203at2759"/>
<organism evidence="6 7">
    <name type="scientific">Lipomyces starkeyi NRRL Y-11557</name>
    <dbReference type="NCBI Taxonomy" id="675824"/>
    <lineage>
        <taxon>Eukaryota</taxon>
        <taxon>Fungi</taxon>
        <taxon>Dikarya</taxon>
        <taxon>Ascomycota</taxon>
        <taxon>Saccharomycotina</taxon>
        <taxon>Lipomycetes</taxon>
        <taxon>Lipomycetales</taxon>
        <taxon>Lipomycetaceae</taxon>
        <taxon>Lipomyces</taxon>
    </lineage>
</organism>
<sequence>MSEKKEVVIIGGGIFGVNLIAKFCNAFSSTTANMHITLIEARDDFVYSPLNVRNCIEDVSDVFIKPYDRLFLKKPKLGRVICGLAVGVDQERKIVSLQNGAEVKYDILVLATGTSFEDPNNLPRSNHSDVLGYFAEKRELIEKSYNILLIGGGATGAELAAEIADRYRSKKKVTLIHSRELPLTEVYSETLRQKVLTYLLQSRVTVHLKARGTDNKNGTVTMVKAGRGKEKPTTEVLKADLVFHAMARRPATDGFPESWKDDRGHVRVKDTLQLVDDDSIFAIGDLNDVKEVKTAGKLHYSLPVVYNNILSLVNDKKPSKVYTPPAESITLTMGKYRATGQVALPLIGPVIMPSWLLTSLQGKHINAERAVGSVGY</sequence>
<evidence type="ECO:0000256" key="3">
    <source>
        <dbReference type="ARBA" id="ARBA00022827"/>
    </source>
</evidence>
<comment type="similarity">
    <text evidence="1">Belongs to the FAD-dependent oxidoreductase family.</text>
</comment>
<evidence type="ECO:0000256" key="4">
    <source>
        <dbReference type="ARBA" id="ARBA00023002"/>
    </source>
</evidence>
<gene>
    <name evidence="6" type="ORF">LIPSTDRAFT_113845</name>
</gene>
<name>A0A1E3PX93_LIPST</name>
<dbReference type="InterPro" id="IPR023753">
    <property type="entry name" value="FAD/NAD-binding_dom"/>
</dbReference>
<keyword evidence="2" id="KW-0285">Flavoprotein</keyword>
<keyword evidence="3" id="KW-0274">FAD</keyword>
<dbReference type="AlphaFoldDB" id="A0A1E3PX93"/>
<dbReference type="Pfam" id="PF07992">
    <property type="entry name" value="Pyr_redox_2"/>
    <property type="match status" value="1"/>
</dbReference>
<reference evidence="6 7" key="1">
    <citation type="journal article" date="2016" name="Proc. Natl. Acad. Sci. U.S.A.">
        <title>Comparative genomics of biotechnologically important yeasts.</title>
        <authorList>
            <person name="Riley R."/>
            <person name="Haridas S."/>
            <person name="Wolfe K.H."/>
            <person name="Lopes M.R."/>
            <person name="Hittinger C.T."/>
            <person name="Goeker M."/>
            <person name="Salamov A.A."/>
            <person name="Wisecaver J.H."/>
            <person name="Long T.M."/>
            <person name="Calvey C.H."/>
            <person name="Aerts A.L."/>
            <person name="Barry K.W."/>
            <person name="Choi C."/>
            <person name="Clum A."/>
            <person name="Coughlan A.Y."/>
            <person name="Deshpande S."/>
            <person name="Douglass A.P."/>
            <person name="Hanson S.J."/>
            <person name="Klenk H.-P."/>
            <person name="LaButti K.M."/>
            <person name="Lapidus A."/>
            <person name="Lindquist E.A."/>
            <person name="Lipzen A.M."/>
            <person name="Meier-Kolthoff J.P."/>
            <person name="Ohm R.A."/>
            <person name="Otillar R.P."/>
            <person name="Pangilinan J.L."/>
            <person name="Peng Y."/>
            <person name="Rokas A."/>
            <person name="Rosa C.A."/>
            <person name="Scheuner C."/>
            <person name="Sibirny A.A."/>
            <person name="Slot J.C."/>
            <person name="Stielow J.B."/>
            <person name="Sun H."/>
            <person name="Kurtzman C.P."/>
            <person name="Blackwell M."/>
            <person name="Grigoriev I.V."/>
            <person name="Jeffries T.W."/>
        </authorList>
    </citation>
    <scope>NUCLEOTIDE SEQUENCE [LARGE SCALE GENOMIC DNA]</scope>
    <source>
        <strain evidence="6 7">NRRL Y-11557</strain>
    </source>
</reference>
<dbReference type="GO" id="GO:0005737">
    <property type="term" value="C:cytoplasm"/>
    <property type="evidence" value="ECO:0007669"/>
    <property type="project" value="TreeGrafter"/>
</dbReference>
<evidence type="ECO:0000259" key="5">
    <source>
        <dbReference type="Pfam" id="PF07992"/>
    </source>
</evidence>